<reference evidence="2 3" key="1">
    <citation type="submission" date="2023-03" db="EMBL/GenBank/DDBJ databases">
        <title>Genome insight into feeding habits of ladybird beetles.</title>
        <authorList>
            <person name="Li H.-S."/>
            <person name="Huang Y.-H."/>
            <person name="Pang H."/>
        </authorList>
    </citation>
    <scope>NUCLEOTIDE SEQUENCE [LARGE SCALE GENOMIC DNA]</scope>
    <source>
        <strain evidence="2">SYSU_2023b</strain>
        <tissue evidence="2">Whole body</tissue>
    </source>
</reference>
<dbReference type="PROSITE" id="PS50878">
    <property type="entry name" value="RT_POL"/>
    <property type="match status" value="1"/>
</dbReference>
<organism evidence="2 3">
    <name type="scientific">Henosepilachna vigintioctopunctata</name>
    <dbReference type="NCBI Taxonomy" id="420089"/>
    <lineage>
        <taxon>Eukaryota</taxon>
        <taxon>Metazoa</taxon>
        <taxon>Ecdysozoa</taxon>
        <taxon>Arthropoda</taxon>
        <taxon>Hexapoda</taxon>
        <taxon>Insecta</taxon>
        <taxon>Pterygota</taxon>
        <taxon>Neoptera</taxon>
        <taxon>Endopterygota</taxon>
        <taxon>Coleoptera</taxon>
        <taxon>Polyphaga</taxon>
        <taxon>Cucujiformia</taxon>
        <taxon>Coccinelloidea</taxon>
        <taxon>Coccinellidae</taxon>
        <taxon>Epilachninae</taxon>
        <taxon>Epilachnini</taxon>
        <taxon>Henosepilachna</taxon>
    </lineage>
</organism>
<accession>A0AAW1UP61</accession>
<dbReference type="Proteomes" id="UP001431783">
    <property type="component" value="Unassembled WGS sequence"/>
</dbReference>
<dbReference type="InterPro" id="IPR000477">
    <property type="entry name" value="RT_dom"/>
</dbReference>
<evidence type="ECO:0000259" key="1">
    <source>
        <dbReference type="PROSITE" id="PS50878"/>
    </source>
</evidence>
<dbReference type="AlphaFoldDB" id="A0AAW1UP61"/>
<comment type="caution">
    <text evidence="2">The sequence shown here is derived from an EMBL/GenBank/DDBJ whole genome shotgun (WGS) entry which is preliminary data.</text>
</comment>
<keyword evidence="3" id="KW-1185">Reference proteome</keyword>
<dbReference type="EMBL" id="JARQZJ010000068">
    <property type="protein sequence ID" value="KAK9881219.1"/>
    <property type="molecule type" value="Genomic_DNA"/>
</dbReference>
<feature type="domain" description="Reverse transcriptase" evidence="1">
    <location>
        <begin position="1"/>
        <end position="83"/>
    </location>
</feature>
<evidence type="ECO:0000313" key="2">
    <source>
        <dbReference type="EMBL" id="KAK9881219.1"/>
    </source>
</evidence>
<gene>
    <name evidence="2" type="ORF">WA026_015336</name>
</gene>
<protein>
    <recommendedName>
        <fullName evidence="1">Reverse transcriptase domain-containing protein</fullName>
    </recommendedName>
</protein>
<evidence type="ECO:0000313" key="3">
    <source>
        <dbReference type="Proteomes" id="UP001431783"/>
    </source>
</evidence>
<proteinExistence type="predicted"/>
<sequence length="172" mass="19818">MFADDTSLLVTGESAEEVIDEAKVTKDSFKNWCSRNKLSLNINKSEIVVFGTKRSKINAPISIDLEDLSVTINQLTKFLGIYIEQNLKWNEHVDILNKRLSSVCYTLHVLKYQVDINVLKLVYYANFQSLMTYGISLWGASNSCYKIFITQKRALRMIFGLRFRGSLKRITF</sequence>
<name>A0AAW1UP61_9CUCU</name>